<sequence length="259" mass="28870">MRAAPFLGAIETRRQAGHFQFALMQATVPAHAVAEHGHADPHWVFAWDGDYQSRARALDTAAAATLVLNPPDTEHRDCFGERLGKFMAVSWSREDWQHLSEVLPLPKVPIQIPVALGLAQTLATGLSRSLQDLELESLSLRLLDRSLSEQRPLPGAAWLARAEAYLDAHPDCPDVRTLAGAVGVHPVSLARLLRQRCGVTPAQYLFRHRLQRACGWLRLSARSVTDIALDLGFADAAHFSHRFRRAYGVNPRAFRQDRR</sequence>
<dbReference type="InterPro" id="IPR050204">
    <property type="entry name" value="AraC_XylS_family_regulators"/>
</dbReference>
<dbReference type="SUPFAM" id="SSF46689">
    <property type="entry name" value="Homeodomain-like"/>
    <property type="match status" value="1"/>
</dbReference>
<dbReference type="RefSeq" id="WP_106893578.1">
    <property type="nucleotide sequence ID" value="NZ_CP027860.1"/>
</dbReference>
<dbReference type="PANTHER" id="PTHR46796">
    <property type="entry name" value="HTH-TYPE TRANSCRIPTIONAL ACTIVATOR RHAS-RELATED"/>
    <property type="match status" value="1"/>
</dbReference>
<dbReference type="InterPro" id="IPR018060">
    <property type="entry name" value="HTH_AraC"/>
</dbReference>
<dbReference type="GO" id="GO:0043565">
    <property type="term" value="F:sequence-specific DNA binding"/>
    <property type="evidence" value="ECO:0007669"/>
    <property type="project" value="InterPro"/>
</dbReference>
<reference evidence="5 6" key="1">
    <citation type="submission" date="2018-03" db="EMBL/GenBank/DDBJ databases">
        <title>Ahniella affigens gen. nov., sp. nov., a gammaproteobacterium isolated from sandy soil near a stream.</title>
        <authorList>
            <person name="Ko Y."/>
            <person name="Kim J.-H."/>
        </authorList>
    </citation>
    <scope>NUCLEOTIDE SEQUENCE [LARGE SCALE GENOMIC DNA]</scope>
    <source>
        <strain evidence="5 6">D13</strain>
    </source>
</reference>
<feature type="domain" description="HTH araC/xylS-type" evidence="4">
    <location>
        <begin position="160"/>
        <end position="257"/>
    </location>
</feature>
<evidence type="ECO:0000259" key="4">
    <source>
        <dbReference type="PROSITE" id="PS01124"/>
    </source>
</evidence>
<keyword evidence="6" id="KW-1185">Reference proteome</keyword>
<evidence type="ECO:0000256" key="1">
    <source>
        <dbReference type="ARBA" id="ARBA00023015"/>
    </source>
</evidence>
<dbReference type="InterPro" id="IPR020449">
    <property type="entry name" value="Tscrpt_reg_AraC-type_HTH"/>
</dbReference>
<evidence type="ECO:0000256" key="2">
    <source>
        <dbReference type="ARBA" id="ARBA00023125"/>
    </source>
</evidence>
<dbReference type="SMART" id="SM00342">
    <property type="entry name" value="HTH_ARAC"/>
    <property type="match status" value="1"/>
</dbReference>
<dbReference type="Pfam" id="PF12833">
    <property type="entry name" value="HTH_18"/>
    <property type="match status" value="1"/>
</dbReference>
<evidence type="ECO:0000256" key="3">
    <source>
        <dbReference type="ARBA" id="ARBA00023163"/>
    </source>
</evidence>
<dbReference type="Proteomes" id="UP000241074">
    <property type="component" value="Chromosome"/>
</dbReference>
<dbReference type="InterPro" id="IPR018062">
    <property type="entry name" value="HTH_AraC-typ_CS"/>
</dbReference>
<organism evidence="5 6">
    <name type="scientific">Ahniella affigens</name>
    <dbReference type="NCBI Taxonomy" id="2021234"/>
    <lineage>
        <taxon>Bacteria</taxon>
        <taxon>Pseudomonadati</taxon>
        <taxon>Pseudomonadota</taxon>
        <taxon>Gammaproteobacteria</taxon>
        <taxon>Lysobacterales</taxon>
        <taxon>Rhodanobacteraceae</taxon>
        <taxon>Ahniella</taxon>
    </lineage>
</organism>
<dbReference type="Gene3D" id="1.10.10.60">
    <property type="entry name" value="Homeodomain-like"/>
    <property type="match status" value="2"/>
</dbReference>
<dbReference type="PROSITE" id="PS00041">
    <property type="entry name" value="HTH_ARAC_FAMILY_1"/>
    <property type="match status" value="1"/>
</dbReference>
<name>A0A2P1PXU7_9GAMM</name>
<dbReference type="KEGG" id="xba:C7S18_21885"/>
<protein>
    <recommendedName>
        <fullName evidence="4">HTH araC/xylS-type domain-containing protein</fullName>
    </recommendedName>
</protein>
<dbReference type="AlphaFoldDB" id="A0A2P1PXU7"/>
<evidence type="ECO:0000313" key="6">
    <source>
        <dbReference type="Proteomes" id="UP000241074"/>
    </source>
</evidence>
<reference evidence="5 6" key="2">
    <citation type="submission" date="2018-03" db="EMBL/GenBank/DDBJ databases">
        <authorList>
            <person name="Keele B.F."/>
        </authorList>
    </citation>
    <scope>NUCLEOTIDE SEQUENCE [LARGE SCALE GENOMIC DNA]</scope>
    <source>
        <strain evidence="5 6">D13</strain>
    </source>
</reference>
<dbReference type="GO" id="GO:0003700">
    <property type="term" value="F:DNA-binding transcription factor activity"/>
    <property type="evidence" value="ECO:0007669"/>
    <property type="project" value="InterPro"/>
</dbReference>
<evidence type="ECO:0000313" key="5">
    <source>
        <dbReference type="EMBL" id="AVP99662.1"/>
    </source>
</evidence>
<dbReference type="PRINTS" id="PR00032">
    <property type="entry name" value="HTHARAC"/>
</dbReference>
<dbReference type="OrthoDB" id="8737373at2"/>
<dbReference type="InterPro" id="IPR009057">
    <property type="entry name" value="Homeodomain-like_sf"/>
</dbReference>
<dbReference type="EMBL" id="CP027860">
    <property type="protein sequence ID" value="AVP99662.1"/>
    <property type="molecule type" value="Genomic_DNA"/>
</dbReference>
<keyword evidence="3" id="KW-0804">Transcription</keyword>
<proteinExistence type="predicted"/>
<gene>
    <name evidence="5" type="ORF">C7S18_21885</name>
</gene>
<dbReference type="PROSITE" id="PS01124">
    <property type="entry name" value="HTH_ARAC_FAMILY_2"/>
    <property type="match status" value="1"/>
</dbReference>
<accession>A0A2P1PXU7</accession>
<keyword evidence="2" id="KW-0238">DNA-binding</keyword>
<keyword evidence="1" id="KW-0805">Transcription regulation</keyword>